<keyword evidence="3" id="KW-1185">Reference proteome</keyword>
<dbReference type="EMBL" id="MZGX01000022">
    <property type="protein sequence ID" value="OPX43028.1"/>
    <property type="molecule type" value="Genomic_DNA"/>
</dbReference>
<proteinExistence type="predicted"/>
<protein>
    <recommendedName>
        <fullName evidence="4">Prepilin-type N-terminal cleavage/methylation domain-containing protein</fullName>
    </recommendedName>
</protein>
<keyword evidence="1" id="KW-0472">Membrane</keyword>
<feature type="transmembrane region" description="Helical" evidence="1">
    <location>
        <begin position="12"/>
        <end position="34"/>
    </location>
</feature>
<accession>A0A1V4SGM7</accession>
<dbReference type="Pfam" id="PF07963">
    <property type="entry name" value="N_methyl"/>
    <property type="match status" value="1"/>
</dbReference>
<evidence type="ECO:0000256" key="1">
    <source>
        <dbReference type="SAM" id="Phobius"/>
    </source>
</evidence>
<organism evidence="2 3">
    <name type="scientific">Ruminiclostridium hungatei</name>
    <name type="common">Clostridium hungatei</name>
    <dbReference type="NCBI Taxonomy" id="48256"/>
    <lineage>
        <taxon>Bacteria</taxon>
        <taxon>Bacillati</taxon>
        <taxon>Bacillota</taxon>
        <taxon>Clostridia</taxon>
        <taxon>Eubacteriales</taxon>
        <taxon>Oscillospiraceae</taxon>
        <taxon>Ruminiclostridium</taxon>
    </lineage>
</organism>
<dbReference type="NCBIfam" id="TIGR02532">
    <property type="entry name" value="IV_pilin_GFxxxE"/>
    <property type="match status" value="1"/>
</dbReference>
<keyword evidence="1" id="KW-0812">Transmembrane</keyword>
<dbReference type="OrthoDB" id="2065873at2"/>
<evidence type="ECO:0008006" key="4">
    <source>
        <dbReference type="Google" id="ProtNLM"/>
    </source>
</evidence>
<keyword evidence="1" id="KW-1133">Transmembrane helix</keyword>
<dbReference type="STRING" id="48256.CLHUN_31720"/>
<dbReference type="AlphaFoldDB" id="A0A1V4SGM7"/>
<dbReference type="RefSeq" id="WP_080065607.1">
    <property type="nucleotide sequence ID" value="NZ_MZGX01000022.1"/>
</dbReference>
<evidence type="ECO:0000313" key="2">
    <source>
        <dbReference type="EMBL" id="OPX43028.1"/>
    </source>
</evidence>
<comment type="caution">
    <text evidence="2">The sequence shown here is derived from an EMBL/GenBank/DDBJ whole genome shotgun (WGS) entry which is preliminary data.</text>
</comment>
<evidence type="ECO:0000313" key="3">
    <source>
        <dbReference type="Proteomes" id="UP000191554"/>
    </source>
</evidence>
<dbReference type="Proteomes" id="UP000191554">
    <property type="component" value="Unassembled WGS sequence"/>
</dbReference>
<reference evidence="2 3" key="1">
    <citation type="submission" date="2017-03" db="EMBL/GenBank/DDBJ databases">
        <title>Genome sequence of Clostridium hungatei DSM 14427.</title>
        <authorList>
            <person name="Poehlein A."/>
            <person name="Daniel R."/>
        </authorList>
    </citation>
    <scope>NUCLEOTIDE SEQUENCE [LARGE SCALE GENOMIC DNA]</scope>
    <source>
        <strain evidence="2 3">DSM 14427</strain>
    </source>
</reference>
<name>A0A1V4SGM7_RUMHU</name>
<sequence>MKTSNNKGFALVEMIIVIALIAIVLPLILQLYMFGQETFSYNTRLVAQQYTVTNVLSHVRGDVQEAASVDTSSVTSGDQKTVTLKLGYYDGGTPAAITKVRYWRIRGTVGGEGILEYSGEKNIADILTDSDYAEVVTGLDMDKCNFERRGFSNPERHRLSIQVKPLETNTGKGAAKNMREAIMTEISVLYKETLDS</sequence>
<dbReference type="InterPro" id="IPR012902">
    <property type="entry name" value="N_methyl_site"/>
</dbReference>
<gene>
    <name evidence="2" type="ORF">CLHUN_31720</name>
</gene>